<dbReference type="AlphaFoldDB" id="A0A0A2K5F9"/>
<name>A0A0A2K5F9_PENEN</name>
<proteinExistence type="predicted"/>
<reference evidence="3 4" key="1">
    <citation type="journal article" date="2015" name="Mol. Plant Microbe Interact.">
        <title>Genome, transcriptome, and functional analyses of Penicillium expansum provide new insights into secondary metabolism and pathogenicity.</title>
        <authorList>
            <person name="Ballester A.R."/>
            <person name="Marcet-Houben M."/>
            <person name="Levin E."/>
            <person name="Sela N."/>
            <person name="Selma-Lazaro C."/>
            <person name="Carmona L."/>
            <person name="Wisniewski M."/>
            <person name="Droby S."/>
            <person name="Gonzalez-Candelas L."/>
            <person name="Gabaldon T."/>
        </authorList>
    </citation>
    <scope>NUCLEOTIDE SEQUENCE [LARGE SCALE GENOMIC DNA]</scope>
    <source>
        <strain evidence="3 4">MD-8</strain>
    </source>
</reference>
<protein>
    <recommendedName>
        <fullName evidence="2">DUF3669 domain-containing protein</fullName>
    </recommendedName>
</protein>
<dbReference type="InterPro" id="IPR022137">
    <property type="entry name" value="Znf_prot_DUF3669"/>
</dbReference>
<organism evidence="3 4">
    <name type="scientific">Penicillium expansum</name>
    <name type="common">Blue mold rot fungus</name>
    <dbReference type="NCBI Taxonomy" id="27334"/>
    <lineage>
        <taxon>Eukaryota</taxon>
        <taxon>Fungi</taxon>
        <taxon>Dikarya</taxon>
        <taxon>Ascomycota</taxon>
        <taxon>Pezizomycotina</taxon>
        <taxon>Eurotiomycetes</taxon>
        <taxon>Eurotiomycetidae</taxon>
        <taxon>Eurotiales</taxon>
        <taxon>Aspergillaceae</taxon>
        <taxon>Penicillium</taxon>
    </lineage>
</organism>
<evidence type="ECO:0000256" key="1">
    <source>
        <dbReference type="SAM" id="MobiDB-lite"/>
    </source>
</evidence>
<feature type="domain" description="DUF3669" evidence="2">
    <location>
        <begin position="316"/>
        <end position="383"/>
    </location>
</feature>
<feature type="region of interest" description="Disordered" evidence="1">
    <location>
        <begin position="1"/>
        <end position="26"/>
    </location>
</feature>
<evidence type="ECO:0000313" key="3">
    <source>
        <dbReference type="EMBL" id="KGO63032.1"/>
    </source>
</evidence>
<dbReference type="Proteomes" id="UP000030143">
    <property type="component" value="Unassembled WGS sequence"/>
</dbReference>
<dbReference type="Pfam" id="PF12417">
    <property type="entry name" value="DUF3669"/>
    <property type="match status" value="1"/>
</dbReference>
<dbReference type="PANTHER" id="PTHR40780:SF2">
    <property type="entry name" value="DUF3669 DOMAIN-CONTAINING PROTEIN"/>
    <property type="match status" value="1"/>
</dbReference>
<dbReference type="PhylomeDB" id="A0A0A2K5F9"/>
<dbReference type="HOGENOM" id="CLU_039531_1_0_1"/>
<dbReference type="RefSeq" id="XP_016603517.1">
    <property type="nucleotide sequence ID" value="XM_016741507.1"/>
</dbReference>
<comment type="caution">
    <text evidence="3">The sequence shown here is derived from an EMBL/GenBank/DDBJ whole genome shotgun (WGS) entry which is preliminary data.</text>
</comment>
<keyword evidence="4" id="KW-1185">Reference proteome</keyword>
<gene>
    <name evidence="3" type="ORF">PEX2_042320</name>
</gene>
<dbReference type="STRING" id="27334.A0A0A2K5F9"/>
<dbReference type="EMBL" id="JQFZ01000016">
    <property type="protein sequence ID" value="KGO63032.1"/>
    <property type="molecule type" value="Genomic_DNA"/>
</dbReference>
<dbReference type="VEuPathDB" id="FungiDB:PEXP_070610"/>
<accession>A0A0A2K5F9</accession>
<evidence type="ECO:0000259" key="2">
    <source>
        <dbReference type="Pfam" id="PF12417"/>
    </source>
</evidence>
<dbReference type="GeneID" id="27676926"/>
<dbReference type="OrthoDB" id="2993351at2759"/>
<evidence type="ECO:0000313" key="4">
    <source>
        <dbReference type="Proteomes" id="UP000030143"/>
    </source>
</evidence>
<sequence>MSSRLREISEDSAASHDTELSTDARLDRATEEMLAVTEALPKYEDILRRTLSVRSISSTSSSVAERMHRTKFLQNTAFVVIGRGTCGTIFQIPGTESAYKKGSDKDSLWNDANLTNTACRAVIETKTCLQEIFPNVSIPRVPIVTAWISENDLDNWWGENLSRFPEDTQVGYLFQVQRILPLPESSRQALIRLYFPKRMHRFACEDPDNKPCLVRPYLGQRRGEWEFSRPALSLQNFPLYLDQIEELQLEAIQFSEEMAIGLAIVHWKACLDGMDMEFVLGSAATNGELPTVVENFRAVKPFDVPAGDFKRRQVHLWMLDFDKADRLNLKESWKSCCDRMVTAVTANDPYFPNPAATGTLEHNLWDIFERAYLLAASNILPTQKGLPKNAIQYPGLFLKAWKERATELAKDTKGDFVQFG</sequence>
<dbReference type="PANTHER" id="PTHR40780">
    <property type="entry name" value="DUF3669 DOMAIN-CONTAINING PROTEIN"/>
    <property type="match status" value="1"/>
</dbReference>